<evidence type="ECO:0000313" key="7">
    <source>
        <dbReference type="EMBL" id="PVI00653.1"/>
    </source>
</evidence>
<evidence type="ECO:0000259" key="6">
    <source>
        <dbReference type="Pfam" id="PF01494"/>
    </source>
</evidence>
<keyword evidence="4" id="KW-0560">Oxidoreductase</keyword>
<dbReference type="InterPro" id="IPR050493">
    <property type="entry name" value="FAD-dep_Monooxygenase_BioMet"/>
</dbReference>
<keyword evidence="8" id="KW-1185">Reference proteome</keyword>
<dbReference type="SUPFAM" id="SSF51905">
    <property type="entry name" value="FAD/NAD(P)-binding domain"/>
    <property type="match status" value="1"/>
</dbReference>
<accession>A0A2V1DQX4</accession>
<dbReference type="InterPro" id="IPR002938">
    <property type="entry name" value="FAD-bd"/>
</dbReference>
<evidence type="ECO:0000256" key="2">
    <source>
        <dbReference type="ARBA" id="ARBA00022630"/>
    </source>
</evidence>
<reference evidence="7 8" key="1">
    <citation type="journal article" date="2018" name="Sci. Rep.">
        <title>Comparative genomics provides insights into the lifestyle and reveals functional heterogeneity of dark septate endophytic fungi.</title>
        <authorList>
            <person name="Knapp D.G."/>
            <person name="Nemeth J.B."/>
            <person name="Barry K."/>
            <person name="Hainaut M."/>
            <person name="Henrissat B."/>
            <person name="Johnson J."/>
            <person name="Kuo A."/>
            <person name="Lim J.H.P."/>
            <person name="Lipzen A."/>
            <person name="Nolan M."/>
            <person name="Ohm R.A."/>
            <person name="Tamas L."/>
            <person name="Grigoriev I.V."/>
            <person name="Spatafora J.W."/>
            <person name="Nagy L.G."/>
            <person name="Kovacs G.M."/>
        </authorList>
    </citation>
    <scope>NUCLEOTIDE SEQUENCE [LARGE SCALE GENOMIC DNA]</scope>
    <source>
        <strain evidence="7 8">DSE2036</strain>
    </source>
</reference>
<evidence type="ECO:0000313" key="8">
    <source>
        <dbReference type="Proteomes" id="UP000244855"/>
    </source>
</evidence>
<sequence length="371" mass="41229">MLSPNALRVLDSLGVFQKVRANSYEFDRFIFKNVEGETTDVYYFGSKEQYGYPALRVERKLLLDTLTAMVTERGVEIAYSQGFTRVISESSTDQSVTFELDDGTVRTSSLLVGADGIHSEVRKYIFPDCAPIYSGFTAINCTVPRSALRIPKDYELPATVLGPPGAFLLVPQKPGGTELLIGSQMRMQERTRQGWTALRTNKQGLLDTLNNTKDQWPDIVQSALEAAPVENMGIWPFYTIPALPHWASEASLVVLLGDAAHAVPPTAGQGVNQAFEDAATLAALLVKLSRETTLNKALRWWQSYRQARVDKVLELTRQMNAKRLPASEKAKLPKNMIWSDEGATRGDGRQLAWLYTPDLLQVVDAWISGDK</sequence>
<dbReference type="PANTHER" id="PTHR13789:SF316">
    <property type="entry name" value="FAD-BINDING DOMAIN-CONTAINING PROTEIN"/>
    <property type="match status" value="1"/>
</dbReference>
<name>A0A2V1DQX4_9PLEO</name>
<protein>
    <submittedName>
        <fullName evidence="7">Kynurenine 3-monooxygenase</fullName>
    </submittedName>
</protein>
<proteinExistence type="inferred from homology"/>
<organism evidence="7 8">
    <name type="scientific">Periconia macrospinosa</name>
    <dbReference type="NCBI Taxonomy" id="97972"/>
    <lineage>
        <taxon>Eukaryota</taxon>
        <taxon>Fungi</taxon>
        <taxon>Dikarya</taxon>
        <taxon>Ascomycota</taxon>
        <taxon>Pezizomycotina</taxon>
        <taxon>Dothideomycetes</taxon>
        <taxon>Pleosporomycetidae</taxon>
        <taxon>Pleosporales</taxon>
        <taxon>Massarineae</taxon>
        <taxon>Periconiaceae</taxon>
        <taxon>Periconia</taxon>
    </lineage>
</organism>
<dbReference type="Pfam" id="PF01494">
    <property type="entry name" value="FAD_binding_3"/>
    <property type="match status" value="1"/>
</dbReference>
<dbReference type="AlphaFoldDB" id="A0A2V1DQX4"/>
<comment type="similarity">
    <text evidence="1">Belongs to the paxM FAD-dependent monooxygenase family.</text>
</comment>
<evidence type="ECO:0000256" key="4">
    <source>
        <dbReference type="ARBA" id="ARBA00023002"/>
    </source>
</evidence>
<feature type="domain" description="FAD-binding" evidence="6">
    <location>
        <begin position="2"/>
        <end position="314"/>
    </location>
</feature>
<dbReference type="GO" id="GO:0071949">
    <property type="term" value="F:FAD binding"/>
    <property type="evidence" value="ECO:0007669"/>
    <property type="project" value="InterPro"/>
</dbReference>
<dbReference type="STRING" id="97972.A0A2V1DQX4"/>
<evidence type="ECO:0000256" key="3">
    <source>
        <dbReference type="ARBA" id="ARBA00022827"/>
    </source>
</evidence>
<dbReference type="Gene3D" id="3.50.50.60">
    <property type="entry name" value="FAD/NAD(P)-binding domain"/>
    <property type="match status" value="1"/>
</dbReference>
<keyword evidence="2" id="KW-0285">Flavoprotein</keyword>
<evidence type="ECO:0000256" key="1">
    <source>
        <dbReference type="ARBA" id="ARBA00007992"/>
    </source>
</evidence>
<dbReference type="EMBL" id="KZ805370">
    <property type="protein sequence ID" value="PVI00653.1"/>
    <property type="molecule type" value="Genomic_DNA"/>
</dbReference>
<dbReference type="InterPro" id="IPR036188">
    <property type="entry name" value="FAD/NAD-bd_sf"/>
</dbReference>
<evidence type="ECO:0000256" key="5">
    <source>
        <dbReference type="ARBA" id="ARBA00023033"/>
    </source>
</evidence>
<dbReference type="PANTHER" id="PTHR13789">
    <property type="entry name" value="MONOOXYGENASE"/>
    <property type="match status" value="1"/>
</dbReference>
<keyword evidence="3" id="KW-0274">FAD</keyword>
<gene>
    <name evidence="7" type="ORF">DM02DRAFT_387469</name>
</gene>
<dbReference type="Proteomes" id="UP000244855">
    <property type="component" value="Unassembled WGS sequence"/>
</dbReference>
<dbReference type="OrthoDB" id="16820at2759"/>
<keyword evidence="5 7" id="KW-0503">Monooxygenase</keyword>
<dbReference type="GO" id="GO:0004497">
    <property type="term" value="F:monooxygenase activity"/>
    <property type="evidence" value="ECO:0007669"/>
    <property type="project" value="UniProtKB-KW"/>
</dbReference>
<dbReference type="PRINTS" id="PR00420">
    <property type="entry name" value="RNGMNOXGNASE"/>
</dbReference>